<evidence type="ECO:0000313" key="2">
    <source>
        <dbReference type="Proteomes" id="UP000316208"/>
    </source>
</evidence>
<keyword evidence="2" id="KW-1185">Reference proteome</keyword>
<dbReference type="Proteomes" id="UP000316208">
    <property type="component" value="Unassembled WGS sequence"/>
</dbReference>
<reference evidence="1 2" key="1">
    <citation type="submission" date="2018-03" db="EMBL/GenBank/DDBJ databases">
        <title>Aerobic endospore-forming bacteria genome sequencing and assembly.</title>
        <authorList>
            <person name="Cavalcante D.A."/>
            <person name="Driks A."/>
            <person name="Putonti C."/>
            <person name="De-Souza M.T."/>
        </authorList>
    </citation>
    <scope>NUCLEOTIDE SEQUENCE [LARGE SCALE GENOMIC DNA]</scope>
    <source>
        <strain evidence="1 2">SDF0028</strain>
    </source>
</reference>
<dbReference type="RefSeq" id="WP_142542607.1">
    <property type="nucleotide sequence ID" value="NZ_SADY01000001.1"/>
</dbReference>
<proteinExistence type="predicted"/>
<comment type="caution">
    <text evidence="1">The sequence shown here is derived from an EMBL/GenBank/DDBJ whole genome shotgun (WGS) entry which is preliminary data.</text>
</comment>
<dbReference type="EMBL" id="SADY01000001">
    <property type="protein sequence ID" value="TQR46511.1"/>
    <property type="molecule type" value="Genomic_DNA"/>
</dbReference>
<accession>A0ABY3AUU7</accession>
<organism evidence="1 2">
    <name type="scientific">Paenibacillus popilliae</name>
    <name type="common">Bacillus popilliae</name>
    <dbReference type="NCBI Taxonomy" id="78057"/>
    <lineage>
        <taxon>Bacteria</taxon>
        <taxon>Bacillati</taxon>
        <taxon>Bacillota</taxon>
        <taxon>Bacilli</taxon>
        <taxon>Bacillales</taxon>
        <taxon>Paenibacillaceae</taxon>
        <taxon>Paenibacillus</taxon>
    </lineage>
</organism>
<name>A0ABY3AUU7_PAEPP</name>
<sequence>MKKTWEIKDPYTSTVLLIKGSSIKEAIVNENINVILSFFVEDCDSLSVTEWGLSYCDKRNKVLLKILYVSIKGDQKMELHIEAEPKDIFGIDT</sequence>
<evidence type="ECO:0000313" key="1">
    <source>
        <dbReference type="EMBL" id="TQR46511.1"/>
    </source>
</evidence>
<gene>
    <name evidence="1" type="ORF">C7Y44_02280</name>
</gene>
<protein>
    <submittedName>
        <fullName evidence="1">Uncharacterized protein</fullName>
    </submittedName>
</protein>